<organism evidence="1 2">
    <name type="scientific">Bacteroides fragilis str. 3783N1-6</name>
    <dbReference type="NCBI Taxonomy" id="1339310"/>
    <lineage>
        <taxon>Bacteria</taxon>
        <taxon>Pseudomonadati</taxon>
        <taxon>Bacteroidota</taxon>
        <taxon>Bacteroidia</taxon>
        <taxon>Bacteroidales</taxon>
        <taxon>Bacteroidaceae</taxon>
        <taxon>Bacteroides</taxon>
    </lineage>
</organism>
<protein>
    <recommendedName>
        <fullName evidence="3">Transcriptional regulator</fullName>
    </recommendedName>
</protein>
<proteinExistence type="predicted"/>
<dbReference type="EMBL" id="JGEU01000029">
    <property type="protein sequence ID" value="EYB11592.1"/>
    <property type="molecule type" value="Genomic_DNA"/>
</dbReference>
<accession>A0AB73AR28</accession>
<name>A0AB73AR28_BACFG</name>
<evidence type="ECO:0000313" key="2">
    <source>
        <dbReference type="Proteomes" id="UP000021175"/>
    </source>
</evidence>
<dbReference type="AlphaFoldDB" id="A0AB73AR28"/>
<evidence type="ECO:0008006" key="3">
    <source>
        <dbReference type="Google" id="ProtNLM"/>
    </source>
</evidence>
<gene>
    <name evidence="1" type="ORF">M119_0245</name>
</gene>
<dbReference type="Proteomes" id="UP000021175">
    <property type="component" value="Unassembled WGS sequence"/>
</dbReference>
<sequence>MIIFVVELFETMEKYSKLKKLARFYIVTHCYTLLLQKSIIQ</sequence>
<evidence type="ECO:0000313" key="1">
    <source>
        <dbReference type="EMBL" id="EYB11592.1"/>
    </source>
</evidence>
<comment type="caution">
    <text evidence="1">The sequence shown here is derived from an EMBL/GenBank/DDBJ whole genome shotgun (WGS) entry which is preliminary data.</text>
</comment>
<reference evidence="1 2" key="1">
    <citation type="submission" date="2014-02" db="EMBL/GenBank/DDBJ databases">
        <authorList>
            <person name="Sears C."/>
            <person name="Carroll K."/>
            <person name="Sack B.R."/>
            <person name="Qadri F."/>
            <person name="Myers L.L."/>
            <person name="Chung G.-T."/>
            <person name="Escheverria P."/>
            <person name="Fraser C.M."/>
            <person name="Sadzewicz L."/>
            <person name="Shefchek K.A."/>
            <person name="Tallon L."/>
            <person name="Das S.P."/>
            <person name="Daugherty S."/>
            <person name="Mongodin E.F."/>
        </authorList>
    </citation>
    <scope>NUCLEOTIDE SEQUENCE [LARGE SCALE GENOMIC DNA]</scope>
    <source>
        <strain evidence="1 2">3783N1-6</strain>
    </source>
</reference>